<evidence type="ECO:0000313" key="7">
    <source>
        <dbReference type="EMBL" id="MEW9308999.1"/>
    </source>
</evidence>
<comment type="subcellular location">
    <subcellularLocation>
        <location evidence="1">Cell membrane</location>
        <topology evidence="1">Multi-pass membrane protein</topology>
    </subcellularLocation>
</comment>
<dbReference type="Pfam" id="PF00664">
    <property type="entry name" value="ABC_membrane"/>
    <property type="match status" value="1"/>
</dbReference>
<keyword evidence="8" id="KW-1185">Reference proteome</keyword>
<keyword evidence="7" id="KW-0547">Nucleotide-binding</keyword>
<proteinExistence type="predicted"/>
<dbReference type="InterPro" id="IPR011527">
    <property type="entry name" value="ABC1_TM_dom"/>
</dbReference>
<feature type="transmembrane region" description="Helical" evidence="5">
    <location>
        <begin position="301"/>
        <end position="327"/>
    </location>
</feature>
<keyword evidence="3 5" id="KW-1133">Transmembrane helix</keyword>
<organism evidence="7 8">
    <name type="scientific">Labrys neptuniae</name>
    <dbReference type="NCBI Taxonomy" id="376174"/>
    <lineage>
        <taxon>Bacteria</taxon>
        <taxon>Pseudomonadati</taxon>
        <taxon>Pseudomonadota</taxon>
        <taxon>Alphaproteobacteria</taxon>
        <taxon>Hyphomicrobiales</taxon>
        <taxon>Xanthobacteraceae</taxon>
        <taxon>Labrys</taxon>
    </lineage>
</organism>
<comment type="caution">
    <text evidence="7">The sequence shown here is derived from an EMBL/GenBank/DDBJ whole genome shotgun (WGS) entry which is preliminary data.</text>
</comment>
<evidence type="ECO:0000259" key="6">
    <source>
        <dbReference type="PROSITE" id="PS50929"/>
    </source>
</evidence>
<reference evidence="7 8" key="1">
    <citation type="submission" date="2024-07" db="EMBL/GenBank/DDBJ databases">
        <title>Description of Labrys sedimenti sp. nov., isolated from a diclofenac-degrading enrichment culture.</title>
        <authorList>
            <person name="Tancsics A."/>
            <person name="Csepanyi A."/>
        </authorList>
    </citation>
    <scope>NUCLEOTIDE SEQUENCE [LARGE SCALE GENOMIC DNA]</scope>
    <source>
        <strain evidence="7 8">LMG 23578</strain>
    </source>
</reference>
<dbReference type="GO" id="GO:0005524">
    <property type="term" value="F:ATP binding"/>
    <property type="evidence" value="ECO:0007669"/>
    <property type="project" value="UniProtKB-KW"/>
</dbReference>
<feature type="transmembrane region" description="Helical" evidence="5">
    <location>
        <begin position="79"/>
        <end position="101"/>
    </location>
</feature>
<dbReference type="RefSeq" id="WP_367625839.1">
    <property type="nucleotide sequence ID" value="NZ_JBFNQD010000011.1"/>
</dbReference>
<evidence type="ECO:0000313" key="8">
    <source>
        <dbReference type="Proteomes" id="UP001555786"/>
    </source>
</evidence>
<evidence type="ECO:0000256" key="1">
    <source>
        <dbReference type="ARBA" id="ARBA00004651"/>
    </source>
</evidence>
<feature type="transmembrane region" description="Helical" evidence="5">
    <location>
        <begin position="208"/>
        <end position="237"/>
    </location>
</feature>
<dbReference type="SUPFAM" id="SSF90123">
    <property type="entry name" value="ABC transporter transmembrane region"/>
    <property type="match status" value="1"/>
</dbReference>
<sequence length="395" mass="43622">MEGLDYQPFPGCAPADRLALMPIDSAHSGNVERCNSLGRKALLRRFLALICRRVTAQAGPHESPHTSPNAQMPPTLVGFIIWVSGRHQIWIGLCAILLFVADTVPLEVQRRLVNAAVKGGDVYNVLILAMMFAALTFLQGLIKIGLNLYRNWIGESAVRWLRNEISHVAQRPDSKLPSGKAGGVEIAMVVAEVDPIGGFVGASLSDPILQIGILLSVFGYLIYLQPLMALVGVLVFLPQCFLVPLMQGAINRRVGARIWVLRKISVMLVDTLQRDETTNHSQSRRVDQVFRLNMSIFRLKFVLSFTMNWLNSLGTAVILGIGGYFVVQGRTEIGTVVAFVAGLAKINDPWSDLVNWYRDYRVIQARYHLVSSALRNAGTKADGRERPSSLSPPRE</sequence>
<evidence type="ECO:0000256" key="5">
    <source>
        <dbReference type="SAM" id="Phobius"/>
    </source>
</evidence>
<evidence type="ECO:0000256" key="4">
    <source>
        <dbReference type="ARBA" id="ARBA00023136"/>
    </source>
</evidence>
<name>A0ABV3PTL4_9HYPH</name>
<feature type="domain" description="ABC transmembrane type-1" evidence="6">
    <location>
        <begin position="89"/>
        <end position="360"/>
    </location>
</feature>
<keyword evidence="4 5" id="KW-0472">Membrane</keyword>
<keyword evidence="2 5" id="KW-0812">Transmembrane</keyword>
<dbReference type="InterPro" id="IPR036640">
    <property type="entry name" value="ABC1_TM_sf"/>
</dbReference>
<dbReference type="Proteomes" id="UP001555786">
    <property type="component" value="Unassembled WGS sequence"/>
</dbReference>
<dbReference type="Gene3D" id="1.20.1560.10">
    <property type="entry name" value="ABC transporter type 1, transmembrane domain"/>
    <property type="match status" value="1"/>
</dbReference>
<accession>A0ABV3PTL4</accession>
<protein>
    <submittedName>
        <fullName evidence="7">ABC transporter ATP-binding protein</fullName>
    </submittedName>
</protein>
<dbReference type="PROSITE" id="PS50929">
    <property type="entry name" value="ABC_TM1F"/>
    <property type="match status" value="1"/>
</dbReference>
<feature type="transmembrane region" description="Helical" evidence="5">
    <location>
        <begin position="122"/>
        <end position="142"/>
    </location>
</feature>
<dbReference type="CDD" id="cd07346">
    <property type="entry name" value="ABC_6TM_exporters"/>
    <property type="match status" value="1"/>
</dbReference>
<gene>
    <name evidence="7" type="ORF">ABXS05_25850</name>
</gene>
<evidence type="ECO:0000256" key="2">
    <source>
        <dbReference type="ARBA" id="ARBA00022692"/>
    </source>
</evidence>
<evidence type="ECO:0000256" key="3">
    <source>
        <dbReference type="ARBA" id="ARBA00022989"/>
    </source>
</evidence>
<keyword evidence="7" id="KW-0067">ATP-binding</keyword>
<dbReference type="EMBL" id="JBFNQD010000011">
    <property type="protein sequence ID" value="MEW9308999.1"/>
    <property type="molecule type" value="Genomic_DNA"/>
</dbReference>